<proteinExistence type="predicted"/>
<organism evidence="1 2">
    <name type="scientific">Spirulina subsalsa FACHB-351</name>
    <dbReference type="NCBI Taxonomy" id="234711"/>
    <lineage>
        <taxon>Bacteria</taxon>
        <taxon>Bacillati</taxon>
        <taxon>Cyanobacteriota</taxon>
        <taxon>Cyanophyceae</taxon>
        <taxon>Spirulinales</taxon>
        <taxon>Spirulinaceae</taxon>
        <taxon>Spirulina</taxon>
    </lineage>
</organism>
<dbReference type="EMBL" id="JAIHOM010000043">
    <property type="protein sequence ID" value="MCW6036681.1"/>
    <property type="molecule type" value="Genomic_DNA"/>
</dbReference>
<accession>A0ABT3L5A3</accession>
<gene>
    <name evidence="1" type="ORF">K4A83_10460</name>
</gene>
<protein>
    <recommendedName>
        <fullName evidence="3">Restriction endonuclease</fullName>
    </recommendedName>
</protein>
<evidence type="ECO:0000313" key="2">
    <source>
        <dbReference type="Proteomes" id="UP001526426"/>
    </source>
</evidence>
<comment type="caution">
    <text evidence="1">The sequence shown here is derived from an EMBL/GenBank/DDBJ whole genome shotgun (WGS) entry which is preliminary data.</text>
</comment>
<name>A0ABT3L5A3_9CYAN</name>
<keyword evidence="2" id="KW-1185">Reference proteome</keyword>
<evidence type="ECO:0000313" key="1">
    <source>
        <dbReference type="EMBL" id="MCW6036681.1"/>
    </source>
</evidence>
<reference evidence="1 2" key="1">
    <citation type="submission" date="2021-08" db="EMBL/GenBank/DDBJ databases">
        <title>Draft genome sequence of Spirulina subsalsa with high tolerance to salinity and hype-accumulation of phycocyanin.</title>
        <authorList>
            <person name="Pei H."/>
            <person name="Jiang L."/>
        </authorList>
    </citation>
    <scope>NUCLEOTIDE SEQUENCE [LARGE SCALE GENOMIC DNA]</scope>
    <source>
        <strain evidence="1 2">FACHB-351</strain>
    </source>
</reference>
<dbReference type="Proteomes" id="UP001526426">
    <property type="component" value="Unassembled WGS sequence"/>
</dbReference>
<evidence type="ECO:0008006" key="3">
    <source>
        <dbReference type="Google" id="ProtNLM"/>
    </source>
</evidence>
<sequence>MRIDEDRGIDDLLNLIVEIKGYRGEDAKDKANTMRNYWIPGVNNLKIYGRWAFAKFRSVFEIESEFNKVVNDAIAQSAQVSKQSVEVS</sequence>